<dbReference type="NCBIfam" id="NF003645">
    <property type="entry name" value="PRK05286.1-2"/>
    <property type="match status" value="1"/>
</dbReference>
<dbReference type="CDD" id="cd04738">
    <property type="entry name" value="DHOD_2_like"/>
    <property type="match status" value="1"/>
</dbReference>
<dbReference type="PANTHER" id="PTHR48109">
    <property type="entry name" value="DIHYDROOROTATE DEHYDROGENASE (QUINONE), MITOCHONDRIAL-RELATED"/>
    <property type="match status" value="1"/>
</dbReference>
<dbReference type="InterPro" id="IPR050074">
    <property type="entry name" value="DHO_dehydrogenase"/>
</dbReference>
<evidence type="ECO:0000256" key="12">
    <source>
        <dbReference type="ARBA" id="ARBA00023002"/>
    </source>
</evidence>
<feature type="compositionally biased region" description="Low complexity" evidence="17">
    <location>
        <begin position="1084"/>
        <end position="1100"/>
    </location>
</feature>
<evidence type="ECO:0000256" key="10">
    <source>
        <dbReference type="ARBA" id="ARBA00022946"/>
    </source>
</evidence>
<evidence type="ECO:0000256" key="1">
    <source>
        <dbReference type="ARBA" id="ARBA00004434"/>
    </source>
</evidence>
<feature type="compositionally biased region" description="Polar residues" evidence="17">
    <location>
        <begin position="1108"/>
        <end position="1119"/>
    </location>
</feature>
<name>A0AAD5NMU0_ACENE</name>
<accession>A0AAD5NMU0</accession>
<keyword evidence="12 16" id="KW-0560">Oxidoreductase</keyword>
<dbReference type="SUPFAM" id="SSF51395">
    <property type="entry name" value="FMN-linked oxidoreductases"/>
    <property type="match status" value="1"/>
</dbReference>
<evidence type="ECO:0000256" key="16">
    <source>
        <dbReference type="RuleBase" id="RU361255"/>
    </source>
</evidence>
<sequence length="1718" mass="188310">MAARKLSRHFSYPRLISTTLGAARHSSSSAAAPAPKIPHFSKKGRLLTGATIGLVIAGGAYVSTVDEATFCGWLFSATKLVNPFFALLDAEVAHRLAVSAAARGWVPREKRTDSSILGLEVWGRKFSNPVGLAAGFDKNAEAVDGLLGMGFGFVEVGSVTPVPQEGNPKPRIFRLRQEGAIINRCGFNSEGIVAVAKRLGAQHGKRKLDETTGTSTSSNDEVKYGGKAGPGILGVNLGKNKTSEDAAADYVQGVHTLSQYADYLVINVSSPNTPGLRMLQGRKQLKDLVKKVQAARDEMQWGEEGPPPLLVKIAPDLSKEDLEDIAAVALALRLDGLIISNTTISRPEPASKNPVAEESGGLSGKPLFELSTNILKEMYLLTRGKIPLIGCGGITSGEDAYKKIRAGATLVQLYTGFAYGGPALIPQIKVELADCLERDGFKSTVEASLPQLGCQLSKDKMSFFIEILERIRGRFYNQTIHKSDSTSNYEQDRGSSSPATSSNTSVQNKVVIGSTERIDQVSPNTKDLSALLHAPYTFKPPSTSSLISSPSSATTSSSKSSPSLPAEPPSYSNLFPSVYKPSTPFSKPPSSSASFVSTTSSPNKPSQPSTVTLSPTSSGITDKKNKMKYELCENDPLPIYIIPNDIKDLIEKDIVPGVLYKPLSPSTYKDYFSALLYAEDYYIEKWSDFQLVNTTIVLQEAEISRKFSNKKHFLESDEKKDTLFAAFEISSVPEKRPFLLSRDFVFAKPTGRKVDPFQGILYRVKSSTTVLVEFEEDFYSQHRSNRKYDISFSFNRVCLKRAHQAVSAASDPLFQDYLFPDCAFRKEIATSASLLSSNYKLDSRQNSAVRHILSFQGPPPYLVEGPLCVSTSKKLTESGMVVQEAVLKIYKGSPQSRILICAPINSTCDALMRSLNQEIPESHMFRANAAFRELDEVPDDILPSCLYKDGHFSHIFLVDASSATEPETMIALSNLANEKTAVIVTGSPNNYSGWVRSDIARKKGLMVSYFGRLRESKRYSSLDPAFITQLSLAEEPQVSKDKMSFFLQILGCILCWEDELRDDETSYTLLGSSSHNRAIHQSDSPNYGSSSPVTSSNTSVQNRIVIGSRTSNSGSTERINQVSLNTKDLSALLNALYTSKPPSTSSRPPAASLISSAPKSTTSSYKSALLFPAVPPTFSNLFPSVSEPATPFSKPPSSSASFVSTTSSPNKPSQSSKVTLSPTSSGLTDKKNKMKYELCENDPLPIYIIPKDIKDLIKKDIVPGVLCKPLSPPTYKDYFAALLNAEDHYIEKWNGFQLVNVTVELQEAEIYRKFSNKKHFHESDEKKDKLFAAFEMDSIPEKQPFLLSRDFVFAKPTGRKVDPFQGIIYRVKKSPTVLVEFKEDFYSQHHPNRKYDISFSFNRVCLKRAHQAVSAASDPLFQDFLFPDCASRKEITTSASLLSSNYKLNSLQNSAVRHILSFQGPPPYLVEGPLSVSTSKQLTESGMVVQEAVLKIYKGSPQSRILICAPINSTCDALMRSLKQEIPESHMFRANAAFRELEGVPDDILPSCLYKGECFSCPSLQKLRAFRVILSTFASSFRLCNEGIAAGHFSHIFLVDASSATEPETMIALSNLANEKTAVIVAGSPNNNPGWVRSDIARMKGLKLSYFERLSVSKRYSNLDPAFITQLFDTDLDAMDTGVGGQSHARTDFTAQLGGYGIDVLNDNETEVISNDAD</sequence>
<evidence type="ECO:0000313" key="21">
    <source>
        <dbReference type="Proteomes" id="UP001064489"/>
    </source>
</evidence>
<keyword evidence="9 16" id="KW-0999">Mitochondrion inner membrane</keyword>
<reference evidence="20" key="2">
    <citation type="submission" date="2023-02" db="EMBL/GenBank/DDBJ databases">
        <authorList>
            <person name="Swenson N.G."/>
            <person name="Wegrzyn J.L."/>
            <person name="Mcevoy S.L."/>
        </authorList>
    </citation>
    <scope>NUCLEOTIDE SEQUENCE</scope>
    <source>
        <strain evidence="20">91603</strain>
        <tissue evidence="20">Leaf</tissue>
    </source>
</reference>
<feature type="domain" description="Dihydroorotate dehydrogenase catalytic" evidence="18">
    <location>
        <begin position="118"/>
        <end position="436"/>
    </location>
</feature>
<proteinExistence type="inferred from homology"/>
<dbReference type="InterPro" id="IPR013785">
    <property type="entry name" value="Aldolase_TIM"/>
</dbReference>
<dbReference type="Pfam" id="PF21634">
    <property type="entry name" value="MOV-10_beta-barrel"/>
    <property type="match status" value="2"/>
</dbReference>
<keyword evidence="14" id="KW-0472">Membrane</keyword>
<evidence type="ECO:0000256" key="17">
    <source>
        <dbReference type="SAM" id="MobiDB-lite"/>
    </source>
</evidence>
<dbReference type="PROSITE" id="PS00911">
    <property type="entry name" value="DHODEHASE_1"/>
    <property type="match status" value="1"/>
</dbReference>
<organism evidence="20 21">
    <name type="scientific">Acer negundo</name>
    <name type="common">Box elder</name>
    <dbReference type="NCBI Taxonomy" id="4023"/>
    <lineage>
        <taxon>Eukaryota</taxon>
        <taxon>Viridiplantae</taxon>
        <taxon>Streptophyta</taxon>
        <taxon>Embryophyta</taxon>
        <taxon>Tracheophyta</taxon>
        <taxon>Spermatophyta</taxon>
        <taxon>Magnoliopsida</taxon>
        <taxon>eudicotyledons</taxon>
        <taxon>Gunneridae</taxon>
        <taxon>Pentapetalae</taxon>
        <taxon>rosids</taxon>
        <taxon>malvids</taxon>
        <taxon>Sapindales</taxon>
        <taxon>Sapindaceae</taxon>
        <taxon>Hippocastanoideae</taxon>
        <taxon>Acereae</taxon>
        <taxon>Acer</taxon>
    </lineage>
</organism>
<comment type="pathway">
    <text evidence="2 16">Pyrimidine metabolism; UMP biosynthesis via de novo pathway; orotate from (S)-dihydroorotate (quinone route): step 1/1.</text>
</comment>
<dbReference type="InterPro" id="IPR027417">
    <property type="entry name" value="P-loop_NTPase"/>
</dbReference>
<dbReference type="NCBIfam" id="TIGR01036">
    <property type="entry name" value="pyrD_sub2"/>
    <property type="match status" value="1"/>
</dbReference>
<dbReference type="GO" id="GO:0009220">
    <property type="term" value="P:pyrimidine ribonucleotide biosynthetic process"/>
    <property type="evidence" value="ECO:0007669"/>
    <property type="project" value="TreeGrafter"/>
</dbReference>
<dbReference type="FunFam" id="3.20.20.70:FF:000066">
    <property type="entry name" value="Dihydroorotate dehydrogenase (quinone), mitochondrial"/>
    <property type="match status" value="1"/>
</dbReference>
<feature type="region of interest" description="Disordered" evidence="17">
    <location>
        <begin position="483"/>
        <end position="507"/>
    </location>
</feature>
<feature type="compositionally biased region" description="Low complexity" evidence="17">
    <location>
        <begin position="590"/>
        <end position="602"/>
    </location>
</feature>
<dbReference type="InterPro" id="IPR049080">
    <property type="entry name" value="MOV-10-like_beta-barrel"/>
</dbReference>
<keyword evidence="8" id="KW-0812">Transmembrane</keyword>
<evidence type="ECO:0000256" key="4">
    <source>
        <dbReference type="ARBA" id="ARBA00012791"/>
    </source>
</evidence>
<evidence type="ECO:0000256" key="3">
    <source>
        <dbReference type="ARBA" id="ARBA00005359"/>
    </source>
</evidence>
<dbReference type="EC" id="1.3.5.2" evidence="4 16"/>
<comment type="similarity">
    <text evidence="3 16">Belongs to the dihydroorotate dehydrogenase family. Type 2 subfamily.</text>
</comment>
<dbReference type="InterPro" id="IPR005719">
    <property type="entry name" value="Dihydroorotate_DH_2"/>
</dbReference>
<evidence type="ECO:0000256" key="7">
    <source>
        <dbReference type="ARBA" id="ARBA00022643"/>
    </source>
</evidence>
<evidence type="ECO:0000313" key="20">
    <source>
        <dbReference type="EMBL" id="KAI9168991.1"/>
    </source>
</evidence>
<feature type="compositionally biased region" description="Low complexity" evidence="17">
    <location>
        <begin position="1139"/>
        <end position="1152"/>
    </location>
</feature>
<feature type="region of interest" description="Disordered" evidence="17">
    <location>
        <begin position="1189"/>
        <end position="1227"/>
    </location>
</feature>
<evidence type="ECO:0000256" key="15">
    <source>
        <dbReference type="ARBA" id="ARBA00048639"/>
    </source>
</evidence>
<evidence type="ECO:0000256" key="13">
    <source>
        <dbReference type="ARBA" id="ARBA00023128"/>
    </source>
</evidence>
<dbReference type="Gene3D" id="3.40.50.300">
    <property type="entry name" value="P-loop containing nucleotide triphosphate hydrolases"/>
    <property type="match status" value="2"/>
</dbReference>
<protein>
    <recommendedName>
        <fullName evidence="5 16">Dihydroorotate dehydrogenase (quinone), mitochondrial</fullName>
        <shortName evidence="16">DHOdehase</shortName>
        <ecNumber evidence="4 16">1.3.5.2</ecNumber>
    </recommendedName>
</protein>
<feature type="region of interest" description="Disordered" evidence="17">
    <location>
        <begin position="1139"/>
        <end position="1158"/>
    </location>
</feature>
<dbReference type="InterPro" id="IPR005720">
    <property type="entry name" value="Dihydroorotate_DH_cat"/>
</dbReference>
<comment type="caution">
    <text evidence="20">The sequence shown here is derived from an EMBL/GenBank/DDBJ whole genome shotgun (WGS) entry which is preliminary data.</text>
</comment>
<dbReference type="HAMAP" id="MF_00225">
    <property type="entry name" value="DHO_dh_type2"/>
    <property type="match status" value="1"/>
</dbReference>
<feature type="domain" description="Helicase MOV-10-like beta-barrel" evidence="19">
    <location>
        <begin position="714"/>
        <end position="792"/>
    </location>
</feature>
<keyword evidence="21" id="KW-1185">Reference proteome</keyword>
<keyword evidence="6 16" id="KW-0285">Flavoprotein</keyword>
<dbReference type="Pfam" id="PF01180">
    <property type="entry name" value="DHO_dh"/>
    <property type="match status" value="1"/>
</dbReference>
<dbReference type="EMBL" id="JAJSOW010000104">
    <property type="protein sequence ID" value="KAI9168991.1"/>
    <property type="molecule type" value="Genomic_DNA"/>
</dbReference>
<dbReference type="GO" id="GO:0005743">
    <property type="term" value="C:mitochondrial inner membrane"/>
    <property type="evidence" value="ECO:0007669"/>
    <property type="project" value="UniProtKB-SubCell"/>
</dbReference>
<dbReference type="Gene3D" id="3.20.20.70">
    <property type="entry name" value="Aldolase class I"/>
    <property type="match status" value="1"/>
</dbReference>
<gene>
    <name evidence="20" type="ORF">LWI28_005064</name>
</gene>
<evidence type="ECO:0000259" key="18">
    <source>
        <dbReference type="Pfam" id="PF01180"/>
    </source>
</evidence>
<dbReference type="InterPro" id="IPR001295">
    <property type="entry name" value="Dihydroorotate_DH_CS"/>
</dbReference>
<feature type="region of interest" description="Disordered" evidence="17">
    <location>
        <begin position="590"/>
        <end position="620"/>
    </location>
</feature>
<evidence type="ECO:0000256" key="5">
    <source>
        <dbReference type="ARBA" id="ARBA00017599"/>
    </source>
</evidence>
<keyword evidence="7 16" id="KW-0288">FMN</keyword>
<dbReference type="GO" id="GO:0106430">
    <property type="term" value="F:dihydroorotate dehydrogenase (quinone) activity"/>
    <property type="evidence" value="ECO:0007669"/>
    <property type="project" value="UniProtKB-EC"/>
</dbReference>
<reference evidence="20" key="1">
    <citation type="journal article" date="2022" name="Plant J.">
        <title>Strategies of tolerance reflected in two North American maple genomes.</title>
        <authorList>
            <person name="McEvoy S.L."/>
            <person name="Sezen U.U."/>
            <person name="Trouern-Trend A."/>
            <person name="McMahon S.M."/>
            <person name="Schaberg P.G."/>
            <person name="Yang J."/>
            <person name="Wegrzyn J.L."/>
            <person name="Swenson N.G."/>
        </authorList>
    </citation>
    <scope>NUCLEOTIDE SEQUENCE</scope>
    <source>
        <strain evidence="20">91603</strain>
    </source>
</reference>
<evidence type="ECO:0000256" key="2">
    <source>
        <dbReference type="ARBA" id="ARBA00005161"/>
    </source>
</evidence>
<dbReference type="Proteomes" id="UP001064489">
    <property type="component" value="Chromosome 7"/>
</dbReference>
<feature type="compositionally biased region" description="Polar residues" evidence="17">
    <location>
        <begin position="1210"/>
        <end position="1227"/>
    </location>
</feature>
<dbReference type="PROSITE" id="PS00912">
    <property type="entry name" value="DHODEHASE_2"/>
    <property type="match status" value="1"/>
</dbReference>
<evidence type="ECO:0000256" key="14">
    <source>
        <dbReference type="ARBA" id="ARBA00023136"/>
    </source>
</evidence>
<keyword evidence="11" id="KW-1133">Transmembrane helix</keyword>
<feature type="compositionally biased region" description="Polar residues" evidence="17">
    <location>
        <begin position="603"/>
        <end position="620"/>
    </location>
</feature>
<feature type="region of interest" description="Disordered" evidence="17">
    <location>
        <begin position="205"/>
        <end position="225"/>
    </location>
</feature>
<feature type="compositionally biased region" description="Low complexity" evidence="17">
    <location>
        <begin position="1189"/>
        <end position="1209"/>
    </location>
</feature>
<feature type="region of interest" description="Disordered" evidence="17">
    <location>
        <begin position="1078"/>
        <end position="1119"/>
    </location>
</feature>
<keyword evidence="10" id="KW-0809">Transit peptide</keyword>
<evidence type="ECO:0000256" key="8">
    <source>
        <dbReference type="ARBA" id="ARBA00022692"/>
    </source>
</evidence>
<comment type="subcellular location">
    <subcellularLocation>
        <location evidence="1 16">Mitochondrion inner membrane</location>
        <topology evidence="1 16">Single-pass membrane protein</topology>
    </subcellularLocation>
</comment>
<dbReference type="NCBIfam" id="NF003652">
    <property type="entry name" value="PRK05286.2-5"/>
    <property type="match status" value="1"/>
</dbReference>
<feature type="domain" description="Helicase MOV-10-like beta-barrel" evidence="19">
    <location>
        <begin position="1325"/>
        <end position="1399"/>
    </location>
</feature>
<evidence type="ECO:0000256" key="6">
    <source>
        <dbReference type="ARBA" id="ARBA00022630"/>
    </source>
</evidence>
<feature type="region of interest" description="Disordered" evidence="17">
    <location>
        <begin position="541"/>
        <end position="568"/>
    </location>
</feature>
<feature type="compositionally biased region" description="Low complexity" evidence="17">
    <location>
        <begin position="495"/>
        <end position="505"/>
    </location>
</feature>
<dbReference type="GO" id="GO:0006207">
    <property type="term" value="P:'de novo' pyrimidine nucleobase biosynthetic process"/>
    <property type="evidence" value="ECO:0007669"/>
    <property type="project" value="InterPro"/>
</dbReference>
<evidence type="ECO:0000256" key="9">
    <source>
        <dbReference type="ARBA" id="ARBA00022792"/>
    </source>
</evidence>
<evidence type="ECO:0000256" key="11">
    <source>
        <dbReference type="ARBA" id="ARBA00022989"/>
    </source>
</evidence>
<dbReference type="PANTHER" id="PTHR48109:SF4">
    <property type="entry name" value="DIHYDROOROTATE DEHYDROGENASE (QUINONE), MITOCHONDRIAL"/>
    <property type="match status" value="1"/>
</dbReference>
<evidence type="ECO:0000259" key="19">
    <source>
        <dbReference type="Pfam" id="PF21634"/>
    </source>
</evidence>
<keyword evidence="13 16" id="KW-0496">Mitochondrion</keyword>
<comment type="cofactor">
    <cofactor evidence="16">
        <name>FMN</name>
        <dbReference type="ChEBI" id="CHEBI:58210"/>
    </cofactor>
    <text evidence="16">Binds 1 FMN per subunit.</text>
</comment>
<comment type="catalytic activity">
    <reaction evidence="15 16">
        <text>(S)-dihydroorotate + a quinone = orotate + a quinol</text>
        <dbReference type="Rhea" id="RHEA:30187"/>
        <dbReference type="ChEBI" id="CHEBI:24646"/>
        <dbReference type="ChEBI" id="CHEBI:30839"/>
        <dbReference type="ChEBI" id="CHEBI:30864"/>
        <dbReference type="ChEBI" id="CHEBI:132124"/>
        <dbReference type="EC" id="1.3.5.2"/>
    </reaction>
</comment>